<feature type="domain" description="Thiamine pyrophosphate enzyme N-terminal TPP-binding" evidence="6">
    <location>
        <begin position="1"/>
        <end position="112"/>
    </location>
</feature>
<accession>K4KWA6</accession>
<evidence type="ECO:0000259" key="5">
    <source>
        <dbReference type="Pfam" id="PF02775"/>
    </source>
</evidence>
<dbReference type="Gene3D" id="3.40.50.970">
    <property type="match status" value="2"/>
</dbReference>
<gene>
    <name evidence="7" type="ordered locus">M5M_04875</name>
</gene>
<evidence type="ECO:0000259" key="4">
    <source>
        <dbReference type="Pfam" id="PF00205"/>
    </source>
</evidence>
<dbReference type="SUPFAM" id="SSF52518">
    <property type="entry name" value="Thiamin diphosphate-binding fold (THDP-binding)"/>
    <property type="match status" value="2"/>
</dbReference>
<dbReference type="HOGENOM" id="CLU_013748_0_2_6"/>
<evidence type="ECO:0000313" key="8">
    <source>
        <dbReference type="Proteomes" id="UP000000466"/>
    </source>
</evidence>
<dbReference type="InterPro" id="IPR011766">
    <property type="entry name" value="TPP_enzyme_TPP-bd"/>
</dbReference>
<dbReference type="Proteomes" id="UP000000466">
    <property type="component" value="Chromosome"/>
</dbReference>
<comment type="similarity">
    <text evidence="1 3">Belongs to the TPP enzyme family.</text>
</comment>
<dbReference type="GO" id="GO:0050660">
    <property type="term" value="F:flavin adenine dinucleotide binding"/>
    <property type="evidence" value="ECO:0007669"/>
    <property type="project" value="TreeGrafter"/>
</dbReference>
<dbReference type="InterPro" id="IPR045229">
    <property type="entry name" value="TPP_enz"/>
</dbReference>
<proteinExistence type="inferred from homology"/>
<dbReference type="Pfam" id="PF02775">
    <property type="entry name" value="TPP_enzyme_C"/>
    <property type="match status" value="1"/>
</dbReference>
<evidence type="ECO:0000313" key="7">
    <source>
        <dbReference type="EMBL" id="AFU98182.1"/>
    </source>
</evidence>
<dbReference type="OrthoDB" id="9773408at2"/>
<name>K4KWA6_SIMAS</name>
<keyword evidence="2 3" id="KW-0786">Thiamine pyrophosphate</keyword>
<dbReference type="InterPro" id="IPR012001">
    <property type="entry name" value="Thiamin_PyroP_enz_TPP-bd_dom"/>
</dbReference>
<evidence type="ECO:0000256" key="3">
    <source>
        <dbReference type="RuleBase" id="RU362132"/>
    </source>
</evidence>
<dbReference type="Pfam" id="PF00205">
    <property type="entry name" value="TPP_enzyme_M"/>
    <property type="match status" value="1"/>
</dbReference>
<reference evidence="7 8" key="1">
    <citation type="journal article" date="2013" name="Genome Announc.">
        <title>Complete genome sequence of Simiduia agarivorans SA1(T), a marine bacterium able to degrade a variety of polysaccharides.</title>
        <authorList>
            <person name="Lin S.Y."/>
            <person name="Shieh W.Y."/>
            <person name="Chen J.S."/>
            <person name="Tang S.L."/>
        </authorList>
    </citation>
    <scope>NUCLEOTIDE SEQUENCE [LARGE SCALE GENOMIC DNA]</scope>
    <source>
        <strain evidence="8">DSM 21679 / JCM 13881 / BCRC 17597 / SA1</strain>
    </source>
</reference>
<dbReference type="PANTHER" id="PTHR18968">
    <property type="entry name" value="THIAMINE PYROPHOSPHATE ENZYMES"/>
    <property type="match status" value="1"/>
</dbReference>
<feature type="domain" description="Thiamine pyrophosphate enzyme TPP-binding" evidence="5">
    <location>
        <begin position="379"/>
        <end position="512"/>
    </location>
</feature>
<dbReference type="GO" id="GO:0009099">
    <property type="term" value="P:L-valine biosynthetic process"/>
    <property type="evidence" value="ECO:0007669"/>
    <property type="project" value="TreeGrafter"/>
</dbReference>
<keyword evidence="8" id="KW-1185">Reference proteome</keyword>
<dbReference type="GO" id="GO:0003984">
    <property type="term" value="F:acetolactate synthase activity"/>
    <property type="evidence" value="ECO:0007669"/>
    <property type="project" value="TreeGrafter"/>
</dbReference>
<dbReference type="eggNOG" id="COG3961">
    <property type="taxonomic scope" value="Bacteria"/>
</dbReference>
<dbReference type="InterPro" id="IPR029035">
    <property type="entry name" value="DHS-like_NAD/FAD-binding_dom"/>
</dbReference>
<dbReference type="RefSeq" id="WP_015046355.1">
    <property type="nucleotide sequence ID" value="NC_018868.3"/>
</dbReference>
<dbReference type="InterPro" id="IPR012000">
    <property type="entry name" value="Thiamin_PyroP_enz_cen_dom"/>
</dbReference>
<dbReference type="GO" id="GO:0009097">
    <property type="term" value="P:isoleucine biosynthetic process"/>
    <property type="evidence" value="ECO:0007669"/>
    <property type="project" value="TreeGrafter"/>
</dbReference>
<dbReference type="EMBL" id="CP003746">
    <property type="protein sequence ID" value="AFU98182.1"/>
    <property type="molecule type" value="Genomic_DNA"/>
</dbReference>
<dbReference type="SUPFAM" id="SSF52467">
    <property type="entry name" value="DHS-like NAD/FAD-binding domain"/>
    <property type="match status" value="1"/>
</dbReference>
<keyword evidence="7" id="KW-0670">Pyruvate</keyword>
<dbReference type="KEGG" id="saga:M5M_04875"/>
<dbReference type="PANTHER" id="PTHR18968:SF13">
    <property type="entry name" value="ACETOLACTATE SYNTHASE CATALYTIC SUBUNIT, MITOCHONDRIAL"/>
    <property type="match status" value="1"/>
</dbReference>
<dbReference type="InterPro" id="IPR029061">
    <property type="entry name" value="THDP-binding"/>
</dbReference>
<dbReference type="Gene3D" id="3.40.50.1220">
    <property type="entry name" value="TPP-binding domain"/>
    <property type="match status" value="1"/>
</dbReference>
<dbReference type="STRING" id="1117647.M5M_04875"/>
<dbReference type="GO" id="GO:0030976">
    <property type="term" value="F:thiamine pyrophosphate binding"/>
    <property type="evidence" value="ECO:0007669"/>
    <property type="project" value="InterPro"/>
</dbReference>
<evidence type="ECO:0000259" key="6">
    <source>
        <dbReference type="Pfam" id="PF02776"/>
    </source>
</evidence>
<sequence>MKLSRLLQNELQRIGVGCLYGIPGDFILPLFEAIQSQNEIPLLYLGHEPSAVFAADAHARMMNKPSAVLLTYGAGALNGVNAVAQAYVEHVPLVVIAGFPARAEIERGLLIHHQAKAVDSQRDIYREITCAQVRLDDPETAGVALRQALDTCVEKSQPVLIEFPRDAVNFDVADLPVPVERQEHSTACQWIAESVWNRIRQAQRPVILAGVDMRRFDAVDALQAFSEKTQIPLLSTLMGRACLDSSGPTYGGIFLDKSDQQPARLLAQADLIVMAGVIKNDSNFAAQSDLFPANKVIDIQQGEPALDNTSFRAPLAQLFKALNALADRCFPLADLRPASLIQSPEDDEPLTSTGVVSELHSVLSQQSSVVPLISDVGDCLFASMQADPKFLLAPAFYASMGYAVPAAFGVQAATGLRPVVLVGDGAFQMTGMELGHCRRYGYSPIILLFNNQRWDMIQAFSPDLSCTALGGWDYSLLAQAMGGQGLVASSTVALRAALQQALGRNDCFTLIDARLCQQSRTARLDRFATGFLAANQKALAC</sequence>
<dbReference type="Pfam" id="PF02776">
    <property type="entry name" value="TPP_enzyme_N"/>
    <property type="match status" value="1"/>
</dbReference>
<dbReference type="GO" id="GO:0000287">
    <property type="term" value="F:magnesium ion binding"/>
    <property type="evidence" value="ECO:0007669"/>
    <property type="project" value="InterPro"/>
</dbReference>
<organism evidence="7 8">
    <name type="scientific">Simiduia agarivorans (strain DSM 21679 / JCM 13881 / BCRC 17597 / SA1)</name>
    <dbReference type="NCBI Taxonomy" id="1117647"/>
    <lineage>
        <taxon>Bacteria</taxon>
        <taxon>Pseudomonadati</taxon>
        <taxon>Pseudomonadota</taxon>
        <taxon>Gammaproteobacteria</taxon>
        <taxon>Cellvibrionales</taxon>
        <taxon>Cellvibrionaceae</taxon>
        <taxon>Simiduia</taxon>
    </lineage>
</organism>
<evidence type="ECO:0000256" key="2">
    <source>
        <dbReference type="ARBA" id="ARBA00023052"/>
    </source>
</evidence>
<evidence type="ECO:0000256" key="1">
    <source>
        <dbReference type="ARBA" id="ARBA00007812"/>
    </source>
</evidence>
<dbReference type="GO" id="GO:0005948">
    <property type="term" value="C:acetolactate synthase complex"/>
    <property type="evidence" value="ECO:0007669"/>
    <property type="project" value="TreeGrafter"/>
</dbReference>
<feature type="domain" description="Thiamine pyrophosphate enzyme central" evidence="4">
    <location>
        <begin position="194"/>
        <end position="301"/>
    </location>
</feature>
<protein>
    <submittedName>
        <fullName evidence="7">Pyruvate decarboxylase/indolepyruvate decarboxylase family protein</fullName>
    </submittedName>
</protein>
<dbReference type="AlphaFoldDB" id="K4KWA6"/>